<feature type="domain" description="OmpR/PhoB-type" evidence="7">
    <location>
        <begin position="138"/>
        <end position="235"/>
    </location>
</feature>
<evidence type="ECO:0000256" key="5">
    <source>
        <dbReference type="PROSITE-ProRule" id="PRU01091"/>
    </source>
</evidence>
<dbReference type="SMART" id="SM00862">
    <property type="entry name" value="Trans_reg_C"/>
    <property type="match status" value="1"/>
</dbReference>
<sequence>MQNKATILLVEDDVNLGFVIKDTLEEEGFAVTHCPDGAAGATAFATQTFDLCVLDVMLPLKDGFTLASEIRAQNQQMPIIFLTAKALKEDRLHGFRLGADDYITKPFSIEELILRIEVFLRRSKPAASTQTPINQNNNEILSVGQYVLECNNLQLQHAAQTQQLTQREADLLKIFILNLNQTLRRDYILKALWGNDDYFNGRSLDVFISKLRKYLRHDDRIEIVNVHGVGFRLIVRE</sequence>
<dbReference type="PROSITE" id="PS50110">
    <property type="entry name" value="RESPONSE_REGULATORY"/>
    <property type="match status" value="1"/>
</dbReference>
<dbReference type="SUPFAM" id="SSF46894">
    <property type="entry name" value="C-terminal effector domain of the bipartite response regulators"/>
    <property type="match status" value="1"/>
</dbReference>
<keyword evidence="3 5" id="KW-0238">DNA-binding</keyword>
<dbReference type="PANTHER" id="PTHR48111:SF40">
    <property type="entry name" value="PHOSPHATE REGULON TRANSCRIPTIONAL REGULATORY PROTEIN PHOB"/>
    <property type="match status" value="1"/>
</dbReference>
<name>A0A1I1J1Y3_9BACT</name>
<evidence type="ECO:0000256" key="3">
    <source>
        <dbReference type="ARBA" id="ARBA00023125"/>
    </source>
</evidence>
<dbReference type="PANTHER" id="PTHR48111">
    <property type="entry name" value="REGULATOR OF RPOS"/>
    <property type="match status" value="1"/>
</dbReference>
<dbReference type="InterPro" id="IPR036388">
    <property type="entry name" value="WH-like_DNA-bd_sf"/>
</dbReference>
<dbReference type="PROSITE" id="PS51755">
    <property type="entry name" value="OMPR_PHOB"/>
    <property type="match status" value="1"/>
</dbReference>
<dbReference type="GO" id="GO:0000156">
    <property type="term" value="F:phosphorelay response regulator activity"/>
    <property type="evidence" value="ECO:0007669"/>
    <property type="project" value="TreeGrafter"/>
</dbReference>
<dbReference type="Gene3D" id="3.40.50.2300">
    <property type="match status" value="1"/>
</dbReference>
<dbReference type="EMBL" id="FOLE01000005">
    <property type="protein sequence ID" value="SFC39470.1"/>
    <property type="molecule type" value="Genomic_DNA"/>
</dbReference>
<organism evidence="8 9">
    <name type="scientific">Flexibacter flexilis DSM 6793</name>
    <dbReference type="NCBI Taxonomy" id="927664"/>
    <lineage>
        <taxon>Bacteria</taxon>
        <taxon>Pseudomonadati</taxon>
        <taxon>Bacteroidota</taxon>
        <taxon>Cytophagia</taxon>
        <taxon>Cytophagales</taxon>
        <taxon>Flexibacteraceae</taxon>
        <taxon>Flexibacter</taxon>
    </lineage>
</organism>
<dbReference type="InterPro" id="IPR011006">
    <property type="entry name" value="CheY-like_superfamily"/>
</dbReference>
<dbReference type="STRING" id="927664.SAMN05421780_10586"/>
<dbReference type="CDD" id="cd17574">
    <property type="entry name" value="REC_OmpR"/>
    <property type="match status" value="1"/>
</dbReference>
<reference evidence="8 9" key="1">
    <citation type="submission" date="2016-10" db="EMBL/GenBank/DDBJ databases">
        <authorList>
            <person name="de Groot N.N."/>
        </authorList>
    </citation>
    <scope>NUCLEOTIDE SEQUENCE [LARGE SCALE GENOMIC DNA]</scope>
    <source>
        <strain evidence="8 9">DSM 6793</strain>
    </source>
</reference>
<gene>
    <name evidence="8" type="ORF">SAMN05421780_10586</name>
</gene>
<dbReference type="GO" id="GO:0006355">
    <property type="term" value="P:regulation of DNA-templated transcription"/>
    <property type="evidence" value="ECO:0007669"/>
    <property type="project" value="InterPro"/>
</dbReference>
<dbReference type="Gene3D" id="6.10.250.690">
    <property type="match status" value="1"/>
</dbReference>
<accession>A0A1I1J1Y3</accession>
<protein>
    <submittedName>
        <fullName evidence="8">DNA-binding response regulator, OmpR family, contains REC and winged-helix (WHTH) domain</fullName>
    </submittedName>
</protein>
<dbReference type="Gene3D" id="1.10.10.10">
    <property type="entry name" value="Winged helix-like DNA-binding domain superfamily/Winged helix DNA-binding domain"/>
    <property type="match status" value="1"/>
</dbReference>
<dbReference type="CDD" id="cd00383">
    <property type="entry name" value="trans_reg_C"/>
    <property type="match status" value="1"/>
</dbReference>
<dbReference type="InterPro" id="IPR001867">
    <property type="entry name" value="OmpR/PhoB-type_DNA-bd"/>
</dbReference>
<evidence type="ECO:0000259" key="6">
    <source>
        <dbReference type="PROSITE" id="PS50110"/>
    </source>
</evidence>
<evidence type="ECO:0000259" key="7">
    <source>
        <dbReference type="PROSITE" id="PS51755"/>
    </source>
</evidence>
<feature type="modified residue" description="4-aspartylphosphate" evidence="4">
    <location>
        <position position="55"/>
    </location>
</feature>
<dbReference type="Pfam" id="PF00486">
    <property type="entry name" value="Trans_reg_C"/>
    <property type="match status" value="1"/>
</dbReference>
<dbReference type="Pfam" id="PF00072">
    <property type="entry name" value="Response_reg"/>
    <property type="match status" value="1"/>
</dbReference>
<feature type="DNA-binding region" description="OmpR/PhoB-type" evidence="5">
    <location>
        <begin position="138"/>
        <end position="235"/>
    </location>
</feature>
<dbReference type="InterPro" id="IPR001789">
    <property type="entry name" value="Sig_transdc_resp-reg_receiver"/>
</dbReference>
<dbReference type="InterPro" id="IPR016032">
    <property type="entry name" value="Sig_transdc_resp-reg_C-effctor"/>
</dbReference>
<dbReference type="OrthoDB" id="5343479at2"/>
<keyword evidence="9" id="KW-1185">Reference proteome</keyword>
<dbReference type="InterPro" id="IPR039420">
    <property type="entry name" value="WalR-like"/>
</dbReference>
<dbReference type="GO" id="GO:0032993">
    <property type="term" value="C:protein-DNA complex"/>
    <property type="evidence" value="ECO:0007669"/>
    <property type="project" value="TreeGrafter"/>
</dbReference>
<evidence type="ECO:0000256" key="1">
    <source>
        <dbReference type="ARBA" id="ARBA00022553"/>
    </source>
</evidence>
<feature type="domain" description="Response regulatory" evidence="6">
    <location>
        <begin position="6"/>
        <end position="120"/>
    </location>
</feature>
<dbReference type="GO" id="GO:0005829">
    <property type="term" value="C:cytosol"/>
    <property type="evidence" value="ECO:0007669"/>
    <property type="project" value="TreeGrafter"/>
</dbReference>
<keyword evidence="2" id="KW-0902">Two-component regulatory system</keyword>
<proteinExistence type="predicted"/>
<dbReference type="SUPFAM" id="SSF52172">
    <property type="entry name" value="CheY-like"/>
    <property type="match status" value="1"/>
</dbReference>
<evidence type="ECO:0000256" key="2">
    <source>
        <dbReference type="ARBA" id="ARBA00023012"/>
    </source>
</evidence>
<keyword evidence="1 4" id="KW-0597">Phosphoprotein</keyword>
<dbReference type="Proteomes" id="UP000199514">
    <property type="component" value="Unassembled WGS sequence"/>
</dbReference>
<dbReference type="SMART" id="SM00448">
    <property type="entry name" value="REC"/>
    <property type="match status" value="1"/>
</dbReference>
<evidence type="ECO:0000256" key="4">
    <source>
        <dbReference type="PROSITE-ProRule" id="PRU00169"/>
    </source>
</evidence>
<dbReference type="AlphaFoldDB" id="A0A1I1J1Y3"/>
<dbReference type="GO" id="GO:0000976">
    <property type="term" value="F:transcription cis-regulatory region binding"/>
    <property type="evidence" value="ECO:0007669"/>
    <property type="project" value="TreeGrafter"/>
</dbReference>
<dbReference type="RefSeq" id="WP_091511584.1">
    <property type="nucleotide sequence ID" value="NZ_FOLE01000005.1"/>
</dbReference>
<evidence type="ECO:0000313" key="8">
    <source>
        <dbReference type="EMBL" id="SFC39470.1"/>
    </source>
</evidence>
<evidence type="ECO:0000313" key="9">
    <source>
        <dbReference type="Proteomes" id="UP000199514"/>
    </source>
</evidence>